<keyword evidence="9" id="KW-1185">Reference proteome</keyword>
<feature type="domain" description="IcmF-related" evidence="3">
    <location>
        <begin position="498"/>
        <end position="787"/>
    </location>
</feature>
<evidence type="ECO:0000259" key="4">
    <source>
        <dbReference type="Pfam" id="PF14331"/>
    </source>
</evidence>
<comment type="caution">
    <text evidence="7">The sequence shown here is derived from an EMBL/GenBank/DDBJ whole genome shotgun (WGS) entry which is preliminary data.</text>
</comment>
<reference evidence="7 8" key="1">
    <citation type="submission" date="2018-08" db="EMBL/GenBank/DDBJ databases">
        <title>Recombination of ecologically and evolutionarily significant loci maintains genetic cohesion in the Pseudomonas syringae species complex.</title>
        <authorList>
            <person name="Dillon M."/>
            <person name="Thakur S."/>
            <person name="Almeida R.N.D."/>
            <person name="Weir B.S."/>
            <person name="Guttman D.S."/>
        </authorList>
    </citation>
    <scope>NUCLEOTIDE SEQUENCE [LARGE SCALE GENOMIC DNA]</scope>
    <source>
        <strain evidence="7 8">ICMP 6917</strain>
    </source>
</reference>
<dbReference type="PANTHER" id="PTHR36153:SF1">
    <property type="entry name" value="TYPE VI SECRETION SYSTEM COMPONENT TSSM1"/>
    <property type="match status" value="1"/>
</dbReference>
<dbReference type="InterPro" id="IPR017731">
    <property type="entry name" value="TssM1-like"/>
</dbReference>
<dbReference type="InterPro" id="IPR027417">
    <property type="entry name" value="P-loop_NTPase"/>
</dbReference>
<dbReference type="EMBL" id="RBRY01000135">
    <property type="protein sequence ID" value="RMR53126.1"/>
    <property type="molecule type" value="Genomic_DNA"/>
</dbReference>
<evidence type="ECO:0000313" key="7">
    <source>
        <dbReference type="EMBL" id="RMR53126.1"/>
    </source>
</evidence>
<dbReference type="EMBL" id="BLWA01000001">
    <property type="protein sequence ID" value="GFM90146.1"/>
    <property type="molecule type" value="Genomic_DNA"/>
</dbReference>
<dbReference type="PANTHER" id="PTHR36153">
    <property type="entry name" value="INNER MEMBRANE PROTEIN-RELATED"/>
    <property type="match status" value="1"/>
</dbReference>
<evidence type="ECO:0000256" key="1">
    <source>
        <dbReference type="SAM" id="Phobius"/>
    </source>
</evidence>
<dbReference type="SUPFAM" id="SSF52540">
    <property type="entry name" value="P-loop containing nucleoside triphosphate hydrolases"/>
    <property type="match status" value="1"/>
</dbReference>
<keyword evidence="1" id="KW-1133">Transmembrane helix</keyword>
<dbReference type="Pfam" id="PF06761">
    <property type="entry name" value="IcmF-related"/>
    <property type="match status" value="1"/>
</dbReference>
<dbReference type="Pfam" id="PF06744">
    <property type="entry name" value="IcmF_C"/>
    <property type="match status" value="1"/>
</dbReference>
<feature type="transmembrane region" description="Helical" evidence="1">
    <location>
        <begin position="52"/>
        <end position="71"/>
    </location>
</feature>
<feature type="transmembrane region" description="Helical" evidence="1">
    <location>
        <begin position="16"/>
        <end position="40"/>
    </location>
</feature>
<proteinExistence type="predicted"/>
<dbReference type="GeneID" id="93659120"/>
<organism evidence="7 8">
    <name type="scientific">Pseudomonas cichorii</name>
    <dbReference type="NCBI Taxonomy" id="36746"/>
    <lineage>
        <taxon>Bacteria</taxon>
        <taxon>Pseudomonadati</taxon>
        <taxon>Pseudomonadota</taxon>
        <taxon>Gammaproteobacteria</taxon>
        <taxon>Pseudomonadales</taxon>
        <taxon>Pseudomonadaceae</taxon>
        <taxon>Pseudomonas</taxon>
    </lineage>
</organism>
<dbReference type="Proteomes" id="UP000614982">
    <property type="component" value="Unassembled WGS sequence"/>
</dbReference>
<feature type="domain" description="Type VI secretion system component TssM1 helical" evidence="5">
    <location>
        <begin position="932"/>
        <end position="1031"/>
    </location>
</feature>
<evidence type="ECO:0000259" key="3">
    <source>
        <dbReference type="Pfam" id="PF06761"/>
    </source>
</evidence>
<protein>
    <submittedName>
        <fullName evidence="7">Type VI secretion protein IcmF</fullName>
    </submittedName>
</protein>
<reference evidence="6 9" key="2">
    <citation type="submission" date="2020-05" db="EMBL/GenBank/DDBJ databases">
        <title>Genetic diversity of Pseudomonas cichorii.</title>
        <authorList>
            <person name="Tani S."/>
            <person name="Yagi H."/>
            <person name="Hashimoto S."/>
            <person name="Iiyama K."/>
            <person name="Furuya N."/>
        </authorList>
    </citation>
    <scope>NUCLEOTIDE SEQUENCE [LARGE SCALE GENOMIC DNA]</scope>
    <source>
        <strain evidence="6 9">LMG 2162</strain>
    </source>
</reference>
<dbReference type="CDD" id="cd00882">
    <property type="entry name" value="Ras_like_GTPase"/>
    <property type="match status" value="1"/>
</dbReference>
<evidence type="ECO:0000313" key="8">
    <source>
        <dbReference type="Proteomes" id="UP000278332"/>
    </source>
</evidence>
<dbReference type="RefSeq" id="WP_025260030.1">
    <property type="nucleotide sequence ID" value="NZ_BLVX01000014.1"/>
</dbReference>
<dbReference type="Proteomes" id="UP000278332">
    <property type="component" value="Unassembled WGS sequence"/>
</dbReference>
<evidence type="ECO:0000313" key="6">
    <source>
        <dbReference type="EMBL" id="GFM90146.1"/>
    </source>
</evidence>
<dbReference type="InterPro" id="IPR025743">
    <property type="entry name" value="TssM1_N"/>
</dbReference>
<evidence type="ECO:0000313" key="9">
    <source>
        <dbReference type="Proteomes" id="UP000614982"/>
    </source>
</evidence>
<feature type="domain" description="Type VI secretion system IcmF C-terminal" evidence="2">
    <location>
        <begin position="1040"/>
        <end position="1144"/>
    </location>
</feature>
<dbReference type="OrthoDB" id="9758229at2"/>
<feature type="domain" description="Type VI secretion system component TssM1 N-terminal" evidence="4">
    <location>
        <begin position="196"/>
        <end position="448"/>
    </location>
</feature>
<dbReference type="AlphaFoldDB" id="A0A3M4VMR6"/>
<dbReference type="Pfam" id="PF14331">
    <property type="entry name" value="IcmF-related_N"/>
    <property type="match status" value="1"/>
</dbReference>
<keyword evidence="1" id="KW-0472">Membrane</keyword>
<evidence type="ECO:0000259" key="5">
    <source>
        <dbReference type="Pfam" id="PF21070"/>
    </source>
</evidence>
<accession>A0A3M4VMR6</accession>
<gene>
    <name evidence="7" type="ORF">ALP84_02469</name>
    <name evidence="6" type="ORF">PSCICP_01180</name>
</gene>
<dbReference type="InterPro" id="IPR048677">
    <property type="entry name" value="TssM1_hel"/>
</dbReference>
<evidence type="ECO:0000259" key="2">
    <source>
        <dbReference type="Pfam" id="PF06744"/>
    </source>
</evidence>
<keyword evidence="1" id="KW-0812">Transmembrane</keyword>
<dbReference type="NCBIfam" id="TIGR03348">
    <property type="entry name" value="VI_IcmF"/>
    <property type="match status" value="1"/>
</dbReference>
<sequence length="1165" mass="131557">MKNLLKKLAALLCKTWVWTLLSVLFVVLCIWFTGPLLAVADHKFWESPTSRLLSVSLLFLLWGLGMVFVSWRSAADRKQKEADTTGQEQLRQQALIEKEHKELSGRFKDALRVIRLSSLYGGEGKHLPWYLLIGPAGSGKTSLLDFSGLDFPLNKVERKLTRDTRGTAGSDWYFADQAVIIDTPGRYLEQRQPLIDASAWLMLLGLLRNRRRTCPVNGVLVTLPVEILSGNDEVRLEMMAEAVRSRLDELHRQLRVDVPVYLVLTKADSLTGFDEFFDPLSKEEGEQVLGATFGQDQRGSDPDVLRQEFEALLRRIGSQVIMRIHQEYDPQRRGRMLGFPDQLGGIGHRLCLFAEMAFAGSRYQRATQLRGFYLTRAPHLLPSVQENGAEEGEHAPINTRALPGMHAGRPRFIRQLLSRVIFPEAALAMMDKGERQRMSWIRRTAYCAALMVLVLFGALWANGFSANHDRLERIRHLAQQWTQQRSGMNAQTDTLAILKSLNLSHEATRVFPGREEVALHERSGLYQGVTSNQVLSGAYQAELQSQLLPRVARTLEAQIQASMKDREQLLSSLRAYLMLYLPERRDQAWLQDWMAADWTLRYAGLPREQSELNGHLERLLRQPFKYPINDALVAQARQALRSESLATIVYRLLREQARSLADYRLGHHIGTQASLLVGTQYPIPGFYTRQGYQQFFVTQGVGAVNDILRDNWVLGEGSGLSGMEMRSLMVELEQLYFRDYANHWSEAVAQVALQPFEGPLHGAVQAAGMTAANSPLVQLLTQVRDNTLFPTIAENLEQVAEGAPSGVLNAVASAAADQAAALAPKLPDTAKKSLQRRFEPLHRLLDEHNGPAAELLAVMQALNDVQQQLASLGRSGQPELLAFEMARVRMTGQRDALSNLRNASARLPQPVGGWFNGLAEDTWSWVLGEAYQHINQRYRNELYSFYEQSLDKRYPFHAHSSSDVAINDFREFFKAQGLAERFFDSYMKPFVSGDPGHYRLRTIDGSGLPASRAYLDQMGRVHTIRKSFFAENPEEPLVQFKLEPYTLDPAVSRAEFRLGDQMMEYRHGPVVPVSFRWPTDADDGRASLVLERMAERPIGIEKTTGPWSLFRLLDLMQTESLQGRDVLVLKADVGGLRANYLLLAQRAANPFDVAVLRRFRMPAQL</sequence>
<name>A0A3M4VMR6_PSECI</name>
<dbReference type="InterPro" id="IPR053156">
    <property type="entry name" value="T6SS_TssM-like"/>
</dbReference>
<feature type="transmembrane region" description="Helical" evidence="1">
    <location>
        <begin position="445"/>
        <end position="464"/>
    </location>
</feature>
<dbReference type="InterPro" id="IPR009612">
    <property type="entry name" value="IcmF-rel"/>
</dbReference>
<dbReference type="InterPro" id="IPR010623">
    <property type="entry name" value="IcmF_C"/>
</dbReference>
<dbReference type="Pfam" id="PF21070">
    <property type="entry name" value="IcmF_helical"/>
    <property type="match status" value="1"/>
</dbReference>